<accession>A0A0V8QDW3</accession>
<sequence length="154" mass="17425">MPLVHIKTNRLEYKFEINGKYTVVQGDSGTGKTTFYDLVMAMFVENMAVQNLSGVQLIPVGIVSDASVLQKYTGAILVLDECCSLFKEYDVATLFKESNNYFVIINRDVESLGYLPIQVDNIFRVKSSGKFHTLEKMYERFEINNLTAVDTVIT</sequence>
<dbReference type="AlphaFoldDB" id="A0A0V8QDW3"/>
<reference evidence="1 2" key="1">
    <citation type="submission" date="2015-11" db="EMBL/GenBank/DDBJ databases">
        <title>Butyribacter intestini gen. nov., sp. nov., a butyric acid-producing bacterium of the family Lachnospiraceae isolated from the human faeces.</title>
        <authorList>
            <person name="Zou Y."/>
            <person name="Xue W."/>
            <person name="Luo G."/>
            <person name="Lv M."/>
        </authorList>
    </citation>
    <scope>NUCLEOTIDE SEQUENCE [LARGE SCALE GENOMIC DNA]</scope>
    <source>
        <strain evidence="1 2">ACET-33324</strain>
    </source>
</reference>
<organism evidence="1 2">
    <name type="scientific">Acetivibrio ethanolgignens</name>
    <dbReference type="NCBI Taxonomy" id="290052"/>
    <lineage>
        <taxon>Bacteria</taxon>
        <taxon>Bacillati</taxon>
        <taxon>Bacillota</taxon>
        <taxon>Clostridia</taxon>
        <taxon>Eubacteriales</taxon>
        <taxon>Oscillospiraceae</taxon>
        <taxon>Acetivibrio</taxon>
    </lineage>
</organism>
<dbReference type="EMBL" id="LNAM01000162">
    <property type="protein sequence ID" value="KSV58740.1"/>
    <property type="molecule type" value="Genomic_DNA"/>
</dbReference>
<evidence type="ECO:0000313" key="1">
    <source>
        <dbReference type="EMBL" id="KSV58740.1"/>
    </source>
</evidence>
<comment type="caution">
    <text evidence="1">The sequence shown here is derived from an EMBL/GenBank/DDBJ whole genome shotgun (WGS) entry which is preliminary data.</text>
</comment>
<dbReference type="Proteomes" id="UP000054874">
    <property type="component" value="Unassembled WGS sequence"/>
</dbReference>
<keyword evidence="2" id="KW-1185">Reference proteome</keyword>
<proteinExistence type="predicted"/>
<gene>
    <name evidence="1" type="ORF">ASU35_11800</name>
</gene>
<protein>
    <submittedName>
        <fullName evidence="1">Uncharacterized protein</fullName>
    </submittedName>
</protein>
<dbReference type="RefSeq" id="WP_058353010.1">
    <property type="nucleotide sequence ID" value="NZ_CABMMD010000162.1"/>
</dbReference>
<dbReference type="OrthoDB" id="1957089at2"/>
<evidence type="ECO:0000313" key="2">
    <source>
        <dbReference type="Proteomes" id="UP000054874"/>
    </source>
</evidence>
<name>A0A0V8QDW3_9FIRM</name>
<dbReference type="STRING" id="290052.ASU35_11800"/>